<organism evidence="1 2">
    <name type="scientific">Tulasnella calospora MUT 4182</name>
    <dbReference type="NCBI Taxonomy" id="1051891"/>
    <lineage>
        <taxon>Eukaryota</taxon>
        <taxon>Fungi</taxon>
        <taxon>Dikarya</taxon>
        <taxon>Basidiomycota</taxon>
        <taxon>Agaricomycotina</taxon>
        <taxon>Agaricomycetes</taxon>
        <taxon>Cantharellales</taxon>
        <taxon>Tulasnellaceae</taxon>
        <taxon>Tulasnella</taxon>
    </lineage>
</organism>
<accession>A0A0C3KL92</accession>
<sequence>MFLEHFAEFLQTAENTAKLRSEALTELATATRAYADEGQQDIKIAELLARVSQLEALSEEKTKPSEVEYVGVARPVVSAPNASPDILSFPRSSPMDVLHDVFPKSDQFANRIKRGQKETSKIFGTAPPPLLQLVDLFRLPLVLHCLDIYEQIISKYCSRSRCNWSYGVR</sequence>
<proteinExistence type="predicted"/>
<reference evidence="1 2" key="1">
    <citation type="submission" date="2014-04" db="EMBL/GenBank/DDBJ databases">
        <authorList>
            <consortium name="DOE Joint Genome Institute"/>
            <person name="Kuo A."/>
            <person name="Girlanda M."/>
            <person name="Perotto S."/>
            <person name="Kohler A."/>
            <person name="Nagy L.G."/>
            <person name="Floudas D."/>
            <person name="Copeland A."/>
            <person name="Barry K.W."/>
            <person name="Cichocki N."/>
            <person name="Veneault-Fourrey C."/>
            <person name="LaButti K."/>
            <person name="Lindquist E.A."/>
            <person name="Lipzen A."/>
            <person name="Lundell T."/>
            <person name="Morin E."/>
            <person name="Murat C."/>
            <person name="Sun H."/>
            <person name="Tunlid A."/>
            <person name="Henrissat B."/>
            <person name="Grigoriev I.V."/>
            <person name="Hibbett D.S."/>
            <person name="Martin F."/>
            <person name="Nordberg H.P."/>
            <person name="Cantor M.N."/>
            <person name="Hua S.X."/>
        </authorList>
    </citation>
    <scope>NUCLEOTIDE SEQUENCE [LARGE SCALE GENOMIC DNA]</scope>
    <source>
        <strain evidence="1 2">MUT 4182</strain>
    </source>
</reference>
<reference evidence="2" key="2">
    <citation type="submission" date="2015-01" db="EMBL/GenBank/DDBJ databases">
        <title>Evolutionary Origins and Diversification of the Mycorrhizal Mutualists.</title>
        <authorList>
            <consortium name="DOE Joint Genome Institute"/>
            <consortium name="Mycorrhizal Genomics Consortium"/>
            <person name="Kohler A."/>
            <person name="Kuo A."/>
            <person name="Nagy L.G."/>
            <person name="Floudas D."/>
            <person name="Copeland A."/>
            <person name="Barry K.W."/>
            <person name="Cichocki N."/>
            <person name="Veneault-Fourrey C."/>
            <person name="LaButti K."/>
            <person name="Lindquist E.A."/>
            <person name="Lipzen A."/>
            <person name="Lundell T."/>
            <person name="Morin E."/>
            <person name="Murat C."/>
            <person name="Riley R."/>
            <person name="Ohm R."/>
            <person name="Sun H."/>
            <person name="Tunlid A."/>
            <person name="Henrissat B."/>
            <person name="Grigoriev I.V."/>
            <person name="Hibbett D.S."/>
            <person name="Martin F."/>
        </authorList>
    </citation>
    <scope>NUCLEOTIDE SEQUENCE [LARGE SCALE GENOMIC DNA]</scope>
    <source>
        <strain evidence="2">MUT 4182</strain>
    </source>
</reference>
<dbReference type="AlphaFoldDB" id="A0A0C3KL92"/>
<protein>
    <submittedName>
        <fullName evidence="1">Uncharacterized protein</fullName>
    </submittedName>
</protein>
<evidence type="ECO:0000313" key="1">
    <source>
        <dbReference type="EMBL" id="KIO22188.1"/>
    </source>
</evidence>
<keyword evidence="2" id="KW-1185">Reference proteome</keyword>
<dbReference type="EMBL" id="KN823116">
    <property type="protein sequence ID" value="KIO22188.1"/>
    <property type="molecule type" value="Genomic_DNA"/>
</dbReference>
<name>A0A0C3KL92_9AGAM</name>
<gene>
    <name evidence="1" type="ORF">M407DRAFT_28276</name>
</gene>
<dbReference type="Proteomes" id="UP000054248">
    <property type="component" value="Unassembled WGS sequence"/>
</dbReference>
<dbReference type="HOGENOM" id="CLU_1579649_0_0_1"/>
<evidence type="ECO:0000313" key="2">
    <source>
        <dbReference type="Proteomes" id="UP000054248"/>
    </source>
</evidence>